<dbReference type="Pfam" id="PF13568">
    <property type="entry name" value="OMP_b-brl_2"/>
    <property type="match status" value="1"/>
</dbReference>
<feature type="chain" id="PRO_5020306290" evidence="1">
    <location>
        <begin position="26"/>
        <end position="217"/>
    </location>
</feature>
<dbReference type="RefSeq" id="WP_128767342.1">
    <property type="nucleotide sequence ID" value="NZ_RXOC01000001.1"/>
</dbReference>
<evidence type="ECO:0000313" key="3">
    <source>
        <dbReference type="EMBL" id="RXF72158.1"/>
    </source>
</evidence>
<dbReference type="InterPro" id="IPR025665">
    <property type="entry name" value="Beta-barrel_OMP_2"/>
</dbReference>
<evidence type="ECO:0000259" key="2">
    <source>
        <dbReference type="Pfam" id="PF13568"/>
    </source>
</evidence>
<organism evidence="3 4">
    <name type="scientific">Arcticibacter tournemirensis</name>
    <dbReference type="NCBI Taxonomy" id="699437"/>
    <lineage>
        <taxon>Bacteria</taxon>
        <taxon>Pseudomonadati</taxon>
        <taxon>Bacteroidota</taxon>
        <taxon>Sphingobacteriia</taxon>
        <taxon>Sphingobacteriales</taxon>
        <taxon>Sphingobacteriaceae</taxon>
        <taxon>Arcticibacter</taxon>
    </lineage>
</organism>
<sequence length="217" mass="24121">MESKKLKTQLPALLLLVLTAGIVNAQDSSKVTYGIKVGINNNSTTRSSTFDEVNPPKMKNFRSYSVTVIVDVPLTSVLSVQPGLELTTKGQQKGASTGGSDDVEYRVTYLQAPINLIAKYRNFFLGAGGYFASALKGTYESGSAKDDLKFGSSYISSTSKKNDDWEQYDYGANMLFGYKLKKFTFNINYQYGLKDIDPNPYYRSKNRTVSFELGFIF</sequence>
<reference evidence="3 4" key="1">
    <citation type="submission" date="2018-12" db="EMBL/GenBank/DDBJ databases">
        <title>The Draft Genome Sequence of the Soil Bacterium Pedobacter tournemirensis R1.</title>
        <authorList>
            <person name="He J."/>
        </authorList>
    </citation>
    <scope>NUCLEOTIDE SEQUENCE [LARGE SCALE GENOMIC DNA]</scope>
    <source>
        <strain evidence="3 4">R1</strain>
    </source>
</reference>
<gene>
    <name evidence="3" type="ORF">EKH83_00050</name>
</gene>
<protein>
    <submittedName>
        <fullName evidence="3">PorT family protein</fullName>
    </submittedName>
</protein>
<feature type="domain" description="Outer membrane protein beta-barrel" evidence="2">
    <location>
        <begin position="25"/>
        <end position="196"/>
    </location>
</feature>
<dbReference type="EMBL" id="RXOC01000001">
    <property type="protein sequence ID" value="RXF72158.1"/>
    <property type="molecule type" value="Genomic_DNA"/>
</dbReference>
<proteinExistence type="predicted"/>
<feature type="signal peptide" evidence="1">
    <location>
        <begin position="1"/>
        <end position="25"/>
    </location>
</feature>
<name>A0A4Q0MFB2_9SPHI</name>
<dbReference type="Proteomes" id="UP000290848">
    <property type="component" value="Unassembled WGS sequence"/>
</dbReference>
<comment type="caution">
    <text evidence="3">The sequence shown here is derived from an EMBL/GenBank/DDBJ whole genome shotgun (WGS) entry which is preliminary data.</text>
</comment>
<dbReference type="AlphaFoldDB" id="A0A4Q0MFB2"/>
<accession>A0A4Q0MFB2</accession>
<keyword evidence="1" id="KW-0732">Signal</keyword>
<evidence type="ECO:0000313" key="4">
    <source>
        <dbReference type="Proteomes" id="UP000290848"/>
    </source>
</evidence>
<evidence type="ECO:0000256" key="1">
    <source>
        <dbReference type="SAM" id="SignalP"/>
    </source>
</evidence>